<dbReference type="InterPro" id="IPR023631">
    <property type="entry name" value="Amidase_dom"/>
</dbReference>
<reference evidence="3" key="1">
    <citation type="journal article" date="2019" name="Int. J. Syst. Evol. Microbiol.">
        <title>The Global Catalogue of Microorganisms (GCM) 10K type strain sequencing project: providing services to taxonomists for standard genome sequencing and annotation.</title>
        <authorList>
            <consortium name="The Broad Institute Genomics Platform"/>
            <consortium name="The Broad Institute Genome Sequencing Center for Infectious Disease"/>
            <person name="Wu L."/>
            <person name="Ma J."/>
        </authorList>
    </citation>
    <scope>NUCLEOTIDE SEQUENCE [LARGE SCALE GENOMIC DNA]</scope>
    <source>
        <strain evidence="3">JCM 14306</strain>
    </source>
</reference>
<gene>
    <name evidence="2" type="primary">gatA_3</name>
    <name evidence="2" type="ORF">GCM10009744_52080</name>
</gene>
<accession>A0ABN2FME3</accession>
<dbReference type="Gene3D" id="3.90.1300.10">
    <property type="entry name" value="Amidase signature (AS) domain"/>
    <property type="match status" value="1"/>
</dbReference>
<evidence type="ECO:0000313" key="2">
    <source>
        <dbReference type="EMBL" id="GAA1653536.1"/>
    </source>
</evidence>
<dbReference type="Proteomes" id="UP001501319">
    <property type="component" value="Unassembled WGS sequence"/>
</dbReference>
<dbReference type="PANTHER" id="PTHR11895:SF176">
    <property type="entry name" value="AMIDASE AMID-RELATED"/>
    <property type="match status" value="1"/>
</dbReference>
<protein>
    <submittedName>
        <fullName evidence="2">Asp-tRNA(Asn)/Glu-tRNA(Gln) amidotransferase subunit GatA</fullName>
    </submittedName>
</protein>
<proteinExistence type="predicted"/>
<keyword evidence="3" id="KW-1185">Reference proteome</keyword>
<name>A0ABN2FME3_9ACTN</name>
<comment type="caution">
    <text evidence="2">The sequence shown here is derived from an EMBL/GenBank/DDBJ whole genome shotgun (WGS) entry which is preliminary data.</text>
</comment>
<dbReference type="RefSeq" id="WP_344114694.1">
    <property type="nucleotide sequence ID" value="NZ_BAAANE010000009.1"/>
</dbReference>
<evidence type="ECO:0000259" key="1">
    <source>
        <dbReference type="Pfam" id="PF01425"/>
    </source>
</evidence>
<dbReference type="SUPFAM" id="SSF75304">
    <property type="entry name" value="Amidase signature (AS) enzymes"/>
    <property type="match status" value="1"/>
</dbReference>
<dbReference type="Pfam" id="PF01425">
    <property type="entry name" value="Amidase"/>
    <property type="match status" value="1"/>
</dbReference>
<evidence type="ECO:0000313" key="3">
    <source>
        <dbReference type="Proteomes" id="UP001501319"/>
    </source>
</evidence>
<organism evidence="2 3">
    <name type="scientific">Kribbella alba</name>
    <dbReference type="NCBI Taxonomy" id="190197"/>
    <lineage>
        <taxon>Bacteria</taxon>
        <taxon>Bacillati</taxon>
        <taxon>Actinomycetota</taxon>
        <taxon>Actinomycetes</taxon>
        <taxon>Propionibacteriales</taxon>
        <taxon>Kribbellaceae</taxon>
        <taxon>Kribbella</taxon>
    </lineage>
</organism>
<sequence>MTARTISAALAALKAGEVTATELLDEAIAVADQHDEQLGIYLARFDEPAKAAAAAADEIYAAGNEAGPLLGIPLGIKDIITTVEGPTTAQSLVHDPTWGDQQDAPVVSRLRTAGGVITGKTTTMEFATGLPDPSKPFPIPRNPWNPDHWTGGSSSGTGNGVAAGAFLGGLGTDTGGSIRGPAAFCGISGIKATFGRVPKSGCVPLGYSLDNIGPMARSARDCAIMLSVLAGYDASDPCAVNEPVPDYEAALTGDLTGLRIGVDPLAEHRRADQDPMLGELLDAALAVLAERGATVVSVKLPYYRELTAATGITSRSEAFAYHAPDLQSRWSDYFAATRQGIGAAPAYSGADYVQAQRVRRVGQREVAALFETVDLVVTPTASVAAFAIDGLADAGMERFRAMHTSYWNAVGNPALSIPMGFGAAQLPLGLQLMGRPFDEETVLRAGDAYQQVTAWHLAEPSTADRAAVGV</sequence>
<dbReference type="EMBL" id="BAAANE010000009">
    <property type="protein sequence ID" value="GAA1653536.1"/>
    <property type="molecule type" value="Genomic_DNA"/>
</dbReference>
<dbReference type="InterPro" id="IPR000120">
    <property type="entry name" value="Amidase"/>
</dbReference>
<dbReference type="PANTHER" id="PTHR11895">
    <property type="entry name" value="TRANSAMIDASE"/>
    <property type="match status" value="1"/>
</dbReference>
<dbReference type="InterPro" id="IPR036928">
    <property type="entry name" value="AS_sf"/>
</dbReference>
<feature type="domain" description="Amidase" evidence="1">
    <location>
        <begin position="22"/>
        <end position="443"/>
    </location>
</feature>